<sequence length="149" mass="15965">MFNTEIPGAHFLAYQVNKLEEEVNLNSYSVSRESTSGSSVSGTSSNSSTASHGADSAVNLGASPPTQRGSLAKSTARSRSLDKVLRFDLAHSRGLRSILAHKSASTPHPFSLGGQGPYWLLPCDLTVVGSRCTLSIYLTFTMYFCTIFP</sequence>
<feature type="region of interest" description="Disordered" evidence="1">
    <location>
        <begin position="30"/>
        <end position="78"/>
    </location>
</feature>
<dbReference type="EMBL" id="JAWDGP010004206">
    <property type="protein sequence ID" value="KAK3766703.1"/>
    <property type="molecule type" value="Genomic_DNA"/>
</dbReference>
<organism evidence="2 3">
    <name type="scientific">Elysia crispata</name>
    <name type="common">lettuce slug</name>
    <dbReference type="NCBI Taxonomy" id="231223"/>
    <lineage>
        <taxon>Eukaryota</taxon>
        <taxon>Metazoa</taxon>
        <taxon>Spiralia</taxon>
        <taxon>Lophotrochozoa</taxon>
        <taxon>Mollusca</taxon>
        <taxon>Gastropoda</taxon>
        <taxon>Heterobranchia</taxon>
        <taxon>Euthyneura</taxon>
        <taxon>Panpulmonata</taxon>
        <taxon>Sacoglossa</taxon>
        <taxon>Placobranchoidea</taxon>
        <taxon>Plakobranchidae</taxon>
        <taxon>Elysia</taxon>
    </lineage>
</organism>
<keyword evidence="3" id="KW-1185">Reference proteome</keyword>
<proteinExistence type="predicted"/>
<comment type="caution">
    <text evidence="2">The sequence shown here is derived from an EMBL/GenBank/DDBJ whole genome shotgun (WGS) entry which is preliminary data.</text>
</comment>
<protein>
    <submittedName>
        <fullName evidence="2">Uncharacterized protein</fullName>
    </submittedName>
</protein>
<evidence type="ECO:0000313" key="3">
    <source>
        <dbReference type="Proteomes" id="UP001283361"/>
    </source>
</evidence>
<evidence type="ECO:0000313" key="2">
    <source>
        <dbReference type="EMBL" id="KAK3766703.1"/>
    </source>
</evidence>
<dbReference type="AlphaFoldDB" id="A0AAE0ZC37"/>
<feature type="compositionally biased region" description="Polar residues" evidence="1">
    <location>
        <begin position="64"/>
        <end position="78"/>
    </location>
</feature>
<reference evidence="2" key="1">
    <citation type="journal article" date="2023" name="G3 (Bethesda)">
        <title>A reference genome for the long-term kleptoplast-retaining sea slug Elysia crispata morphotype clarki.</title>
        <authorList>
            <person name="Eastman K.E."/>
            <person name="Pendleton A.L."/>
            <person name="Shaikh M.A."/>
            <person name="Suttiyut T."/>
            <person name="Ogas R."/>
            <person name="Tomko P."/>
            <person name="Gavelis G."/>
            <person name="Widhalm J.R."/>
            <person name="Wisecaver J.H."/>
        </authorList>
    </citation>
    <scope>NUCLEOTIDE SEQUENCE</scope>
    <source>
        <strain evidence="2">ECLA1</strain>
    </source>
</reference>
<gene>
    <name evidence="2" type="ORF">RRG08_059016</name>
</gene>
<dbReference type="Proteomes" id="UP001283361">
    <property type="component" value="Unassembled WGS sequence"/>
</dbReference>
<name>A0AAE0ZC37_9GAST</name>
<feature type="compositionally biased region" description="Low complexity" evidence="1">
    <location>
        <begin position="30"/>
        <end position="56"/>
    </location>
</feature>
<evidence type="ECO:0000256" key="1">
    <source>
        <dbReference type="SAM" id="MobiDB-lite"/>
    </source>
</evidence>
<accession>A0AAE0ZC37</accession>